<dbReference type="InterPro" id="IPR013632">
    <property type="entry name" value="Rad51_C"/>
</dbReference>
<dbReference type="AlphaFoldDB" id="A0A498H1V7"/>
<dbReference type="SUPFAM" id="SSF52540">
    <property type="entry name" value="P-loop containing nucleoside triphosphate hydrolases"/>
    <property type="match status" value="1"/>
</dbReference>
<evidence type="ECO:0000259" key="3">
    <source>
        <dbReference type="Pfam" id="PF08423"/>
    </source>
</evidence>
<comment type="caution">
    <text evidence="4">The sequence shown here is derived from an EMBL/GenBank/DDBJ whole genome shotgun (WGS) entry which is preliminary data.</text>
</comment>
<name>A0A498H1V7_9EURY</name>
<feature type="domain" description="Rad51-like C-terminal" evidence="3">
    <location>
        <begin position="7"/>
        <end position="70"/>
    </location>
</feature>
<proteinExistence type="predicted"/>
<keyword evidence="2" id="KW-0067">ATP-binding</keyword>
<evidence type="ECO:0000256" key="1">
    <source>
        <dbReference type="ARBA" id="ARBA00022741"/>
    </source>
</evidence>
<organism evidence="4 5">
    <name type="scientific">Methanoculleus taiwanensis</name>
    <dbReference type="NCBI Taxonomy" id="1550565"/>
    <lineage>
        <taxon>Archaea</taxon>
        <taxon>Methanobacteriati</taxon>
        <taxon>Methanobacteriota</taxon>
        <taxon>Stenosarchaea group</taxon>
        <taxon>Methanomicrobia</taxon>
        <taxon>Methanomicrobiales</taxon>
        <taxon>Methanomicrobiaceae</taxon>
        <taxon>Methanoculleus</taxon>
    </lineage>
</organism>
<dbReference type="InterPro" id="IPR027417">
    <property type="entry name" value="P-loop_NTPase"/>
</dbReference>
<gene>
    <name evidence="4" type="ORF">ABH15_02045</name>
</gene>
<dbReference type="GO" id="GO:0005524">
    <property type="term" value="F:ATP binding"/>
    <property type="evidence" value="ECO:0007669"/>
    <property type="project" value="UniProtKB-KW"/>
</dbReference>
<dbReference type="Pfam" id="PF08423">
    <property type="entry name" value="Rad51"/>
    <property type="match status" value="1"/>
</dbReference>
<accession>A0A498H1V7</accession>
<dbReference type="Proteomes" id="UP000290932">
    <property type="component" value="Unassembled WGS sequence"/>
</dbReference>
<sequence length="279" mass="31207">MQDHLRVRMPTGLSSLDPVLDGGIPPGSVVLLLGEIGAGNSEFAHSSIVSLSLLKANGGGQNQHALLPAEIAYITFTKMREDVLNDITLSFNPGSYDLLQQEVVFDDLSELYFDASIVPPGWYGDGDIFSRLQKKQRKENGDILADLSHVLSSKQQNSLIILDSLTDIATTYMNDADWHTLIAFLRGLQRVAKRWNSTIYLLLTAGILEESKEIEIADCTDALILFRWEDVGAQRRQRIMYFEKFQGVMPYLEERDLVKFAVKISAANGFEVRNIRVVV</sequence>
<dbReference type="EMBL" id="LHQS01000001">
    <property type="protein sequence ID" value="RXE56949.1"/>
    <property type="molecule type" value="Genomic_DNA"/>
</dbReference>
<keyword evidence="5" id="KW-1185">Reference proteome</keyword>
<dbReference type="PANTHER" id="PTHR43637">
    <property type="entry name" value="UPF0273 PROTEIN TM_0370"/>
    <property type="match status" value="1"/>
</dbReference>
<reference evidence="4 5" key="1">
    <citation type="journal article" date="2015" name="Int. J. Syst. Evol. Microbiol.">
        <title>Methanoculleus taiwanensis sp. nov., a methanogen isolated from deep marine sediment at the deformation front area near Taiwan.</title>
        <authorList>
            <person name="Weng C.Y."/>
            <person name="Chen S.C."/>
            <person name="Lai M.C."/>
            <person name="Wu S.Y."/>
            <person name="Lin S."/>
            <person name="Yang T.F."/>
            <person name="Chen P.C."/>
        </authorList>
    </citation>
    <scope>NUCLEOTIDE SEQUENCE [LARGE SCALE GENOMIC DNA]</scope>
    <source>
        <strain evidence="4 5">CYW4</strain>
    </source>
</reference>
<protein>
    <submittedName>
        <fullName evidence="4">Chemotaxis protein CheY</fullName>
    </submittedName>
</protein>
<keyword evidence="1" id="KW-0547">Nucleotide-binding</keyword>
<dbReference type="Gene3D" id="3.40.50.300">
    <property type="entry name" value="P-loop containing nucleotide triphosphate hydrolases"/>
    <property type="match status" value="1"/>
</dbReference>
<dbReference type="OrthoDB" id="337234at2157"/>
<dbReference type="RefSeq" id="WP_128692699.1">
    <property type="nucleotide sequence ID" value="NZ_LHQS01000001.1"/>
</dbReference>
<evidence type="ECO:0000313" key="4">
    <source>
        <dbReference type="EMBL" id="RXE56949.1"/>
    </source>
</evidence>
<evidence type="ECO:0000313" key="5">
    <source>
        <dbReference type="Proteomes" id="UP000290932"/>
    </source>
</evidence>
<evidence type="ECO:0000256" key="2">
    <source>
        <dbReference type="ARBA" id="ARBA00022840"/>
    </source>
</evidence>